<keyword evidence="2" id="KW-0812">Transmembrane</keyword>
<comment type="caution">
    <text evidence="3">The sequence shown here is derived from an EMBL/GenBank/DDBJ whole genome shotgun (WGS) entry which is preliminary data.</text>
</comment>
<evidence type="ECO:0000256" key="1">
    <source>
        <dbReference type="SAM" id="MobiDB-lite"/>
    </source>
</evidence>
<gene>
    <name evidence="3" type="ORF">AAFH96_13010</name>
</gene>
<reference evidence="3 4" key="1">
    <citation type="submission" date="2024-04" db="EMBL/GenBank/DDBJ databases">
        <title>Polymorphospora sp. isolated from Baiyangdian Lake in Xiong'an New Area.</title>
        <authorList>
            <person name="Zhang X."/>
            <person name="Liu J."/>
        </authorList>
    </citation>
    <scope>NUCLEOTIDE SEQUENCE [LARGE SCALE GENOMIC DNA]</scope>
    <source>
        <strain evidence="3 4">2-325</strain>
    </source>
</reference>
<keyword evidence="2" id="KW-0472">Membrane</keyword>
<dbReference type="EMBL" id="JBCGDC010000029">
    <property type="protein sequence ID" value="MFB6394017.1"/>
    <property type="molecule type" value="Genomic_DNA"/>
</dbReference>
<feature type="region of interest" description="Disordered" evidence="1">
    <location>
        <begin position="1"/>
        <end position="25"/>
    </location>
</feature>
<feature type="compositionally biased region" description="Pro residues" evidence="1">
    <location>
        <begin position="1"/>
        <end position="11"/>
    </location>
</feature>
<proteinExistence type="predicted"/>
<evidence type="ECO:0000313" key="3">
    <source>
        <dbReference type="EMBL" id="MFB6394017.1"/>
    </source>
</evidence>
<dbReference type="RefSeq" id="WP_375734287.1">
    <property type="nucleotide sequence ID" value="NZ_JBCGDC010000029.1"/>
</dbReference>
<feature type="transmembrane region" description="Helical" evidence="2">
    <location>
        <begin position="43"/>
        <end position="65"/>
    </location>
</feature>
<sequence length="267" mass="26897">MSQDPPTPPADGHPAVAQWGDDEPAGGSRAGRLLAAVGRDRRLAPVVGGLSLLAVFASFAGEWVIATLDIGGIGSEPLVLTAGLVRMDAIGAGYLLGVFVVVGCTALALFGDAAVRHNARVVGLAAGGTTIAVLVAATTVGEQAVDRSYFAPQGSIDVDQGRGLVMAFVGTIGLLLTLYLIGRLAPAAARFAPAGQGPGTGPAATDPTDPGDPGPAEPGPGNPGPAGDWPWRRPRRSPEPADPDGSMIDVTVTPAAPFIRPDRGDPR</sequence>
<keyword evidence="4" id="KW-1185">Reference proteome</keyword>
<feature type="transmembrane region" description="Helical" evidence="2">
    <location>
        <begin position="85"/>
        <end position="109"/>
    </location>
</feature>
<feature type="compositionally biased region" description="Low complexity" evidence="1">
    <location>
        <begin position="193"/>
        <end position="208"/>
    </location>
</feature>
<feature type="compositionally biased region" description="Pro residues" evidence="1">
    <location>
        <begin position="210"/>
        <end position="223"/>
    </location>
</feature>
<feature type="transmembrane region" description="Helical" evidence="2">
    <location>
        <begin position="121"/>
        <end position="141"/>
    </location>
</feature>
<name>A0ABV5CPT6_9ACTN</name>
<feature type="transmembrane region" description="Helical" evidence="2">
    <location>
        <begin position="161"/>
        <end position="181"/>
    </location>
</feature>
<evidence type="ECO:0000256" key="2">
    <source>
        <dbReference type="SAM" id="Phobius"/>
    </source>
</evidence>
<protein>
    <submittedName>
        <fullName evidence="3">Uncharacterized protein</fullName>
    </submittedName>
</protein>
<feature type="region of interest" description="Disordered" evidence="1">
    <location>
        <begin position="193"/>
        <end position="267"/>
    </location>
</feature>
<dbReference type="Proteomes" id="UP001582793">
    <property type="component" value="Unassembled WGS sequence"/>
</dbReference>
<evidence type="ECO:0000313" key="4">
    <source>
        <dbReference type="Proteomes" id="UP001582793"/>
    </source>
</evidence>
<organism evidence="3 4">
    <name type="scientific">Polymorphospora lycopeni</name>
    <dbReference type="NCBI Taxonomy" id="3140240"/>
    <lineage>
        <taxon>Bacteria</taxon>
        <taxon>Bacillati</taxon>
        <taxon>Actinomycetota</taxon>
        <taxon>Actinomycetes</taxon>
        <taxon>Micromonosporales</taxon>
        <taxon>Micromonosporaceae</taxon>
        <taxon>Polymorphospora</taxon>
    </lineage>
</organism>
<keyword evidence="2" id="KW-1133">Transmembrane helix</keyword>
<accession>A0ABV5CPT6</accession>